<proteinExistence type="predicted"/>
<gene>
    <name evidence="2" type="ORF">KSP40_PGU017140</name>
</gene>
<evidence type="ECO:0000256" key="1">
    <source>
        <dbReference type="SAM" id="MobiDB-lite"/>
    </source>
</evidence>
<organism evidence="2 3">
    <name type="scientific">Platanthera guangdongensis</name>
    <dbReference type="NCBI Taxonomy" id="2320717"/>
    <lineage>
        <taxon>Eukaryota</taxon>
        <taxon>Viridiplantae</taxon>
        <taxon>Streptophyta</taxon>
        <taxon>Embryophyta</taxon>
        <taxon>Tracheophyta</taxon>
        <taxon>Spermatophyta</taxon>
        <taxon>Magnoliopsida</taxon>
        <taxon>Liliopsida</taxon>
        <taxon>Asparagales</taxon>
        <taxon>Orchidaceae</taxon>
        <taxon>Orchidoideae</taxon>
        <taxon>Orchideae</taxon>
        <taxon>Orchidinae</taxon>
        <taxon>Platanthera</taxon>
    </lineage>
</organism>
<protein>
    <submittedName>
        <fullName evidence="2">Uncharacterized protein</fullName>
    </submittedName>
</protein>
<dbReference type="EMBL" id="JBBWWR010000012">
    <property type="protein sequence ID" value="KAK8958350.1"/>
    <property type="molecule type" value="Genomic_DNA"/>
</dbReference>
<accession>A0ABR2M2S0</accession>
<name>A0ABR2M2S0_9ASPA</name>
<feature type="region of interest" description="Disordered" evidence="1">
    <location>
        <begin position="1"/>
        <end position="56"/>
    </location>
</feature>
<comment type="caution">
    <text evidence="2">The sequence shown here is derived from an EMBL/GenBank/DDBJ whole genome shotgun (WGS) entry which is preliminary data.</text>
</comment>
<evidence type="ECO:0000313" key="2">
    <source>
        <dbReference type="EMBL" id="KAK8958350.1"/>
    </source>
</evidence>
<feature type="compositionally biased region" description="Acidic residues" evidence="1">
    <location>
        <begin position="41"/>
        <end position="53"/>
    </location>
</feature>
<evidence type="ECO:0000313" key="3">
    <source>
        <dbReference type="Proteomes" id="UP001412067"/>
    </source>
</evidence>
<dbReference type="Proteomes" id="UP001412067">
    <property type="component" value="Unassembled WGS sequence"/>
</dbReference>
<sequence length="104" mass="11075">MEARRRSVLSNGGPRSALHDQEIDDAAMVAEVSSRRNSDGDGSEGEGEEEAAFSEEGVKKKMGVLARMVGMEACGQPAVVLTEVVRVLKELDGRARGVCNSRKG</sequence>
<reference evidence="2 3" key="1">
    <citation type="journal article" date="2022" name="Nat. Plants">
        <title>Genomes of leafy and leafless Platanthera orchids illuminate the evolution of mycoheterotrophy.</title>
        <authorList>
            <person name="Li M.H."/>
            <person name="Liu K.W."/>
            <person name="Li Z."/>
            <person name="Lu H.C."/>
            <person name="Ye Q.L."/>
            <person name="Zhang D."/>
            <person name="Wang J.Y."/>
            <person name="Li Y.F."/>
            <person name="Zhong Z.M."/>
            <person name="Liu X."/>
            <person name="Yu X."/>
            <person name="Liu D.K."/>
            <person name="Tu X.D."/>
            <person name="Liu B."/>
            <person name="Hao Y."/>
            <person name="Liao X.Y."/>
            <person name="Jiang Y.T."/>
            <person name="Sun W.H."/>
            <person name="Chen J."/>
            <person name="Chen Y.Q."/>
            <person name="Ai Y."/>
            <person name="Zhai J.W."/>
            <person name="Wu S.S."/>
            <person name="Zhou Z."/>
            <person name="Hsiao Y.Y."/>
            <person name="Wu W.L."/>
            <person name="Chen Y.Y."/>
            <person name="Lin Y.F."/>
            <person name="Hsu J.L."/>
            <person name="Li C.Y."/>
            <person name="Wang Z.W."/>
            <person name="Zhao X."/>
            <person name="Zhong W.Y."/>
            <person name="Ma X.K."/>
            <person name="Ma L."/>
            <person name="Huang J."/>
            <person name="Chen G.Z."/>
            <person name="Huang M.Z."/>
            <person name="Huang L."/>
            <person name="Peng D.H."/>
            <person name="Luo Y.B."/>
            <person name="Zou S.Q."/>
            <person name="Chen S.P."/>
            <person name="Lan S."/>
            <person name="Tsai W.C."/>
            <person name="Van de Peer Y."/>
            <person name="Liu Z.J."/>
        </authorList>
    </citation>
    <scope>NUCLEOTIDE SEQUENCE [LARGE SCALE GENOMIC DNA]</scope>
    <source>
        <strain evidence="2">Lor288</strain>
    </source>
</reference>
<keyword evidence="3" id="KW-1185">Reference proteome</keyword>